<gene>
    <name evidence="3" type="ORF">OBBRIDRAFT_793397</name>
</gene>
<feature type="transmembrane region" description="Helical" evidence="1">
    <location>
        <begin position="114"/>
        <end position="134"/>
    </location>
</feature>
<dbReference type="Pfam" id="PF20151">
    <property type="entry name" value="DUF6533"/>
    <property type="match status" value="1"/>
</dbReference>
<dbReference type="AlphaFoldDB" id="A0A8E2AWD8"/>
<evidence type="ECO:0000313" key="4">
    <source>
        <dbReference type="Proteomes" id="UP000250043"/>
    </source>
</evidence>
<keyword evidence="1" id="KW-0812">Transmembrane</keyword>
<accession>A0A8E2AWD8</accession>
<proteinExistence type="predicted"/>
<feature type="domain" description="DUF6533" evidence="2">
    <location>
        <begin position="18"/>
        <end position="64"/>
    </location>
</feature>
<keyword evidence="1" id="KW-1133">Transmembrane helix</keyword>
<organism evidence="3 4">
    <name type="scientific">Obba rivulosa</name>
    <dbReference type="NCBI Taxonomy" id="1052685"/>
    <lineage>
        <taxon>Eukaryota</taxon>
        <taxon>Fungi</taxon>
        <taxon>Dikarya</taxon>
        <taxon>Basidiomycota</taxon>
        <taxon>Agaricomycotina</taxon>
        <taxon>Agaricomycetes</taxon>
        <taxon>Polyporales</taxon>
        <taxon>Gelatoporiaceae</taxon>
        <taxon>Obba</taxon>
    </lineage>
</organism>
<dbReference type="Proteomes" id="UP000250043">
    <property type="component" value="Unassembled WGS sequence"/>
</dbReference>
<feature type="transmembrane region" description="Helical" evidence="1">
    <location>
        <begin position="235"/>
        <end position="255"/>
    </location>
</feature>
<evidence type="ECO:0000313" key="3">
    <source>
        <dbReference type="EMBL" id="OCH90409.1"/>
    </source>
</evidence>
<dbReference type="EMBL" id="KV722405">
    <property type="protein sequence ID" value="OCH90409.1"/>
    <property type="molecule type" value="Genomic_DNA"/>
</dbReference>
<protein>
    <recommendedName>
        <fullName evidence="2">DUF6533 domain-containing protein</fullName>
    </recommendedName>
</protein>
<dbReference type="InterPro" id="IPR045340">
    <property type="entry name" value="DUF6533"/>
</dbReference>
<sequence length="302" mass="33468">MHSAEFVEELTQLIIVEYCDIATCVIVFYDFIATFSAEVEVIWRPKLSDATSILFLLNRYCTLLDGLSTIVPLPATDLVCKFESAIDLVSQLIFFAVSASFCTLRTYGLTNRGLVLAGLALSLGLVPFGTNLYYQIPQILSTFAIDGQCISSWIPSARTSDILAVVTRVGAIISDTIVLYATISNAESLKTAARSNQRFASLSRLLLRDGSFYFGSLVVLNCMQLAFLVSNKFPYLGYFTTPLSSIIISHFILDLRETYVLTTRQTFLHEETSEFSVLSTIHLISIEIERPMSPQSLSSPLL</sequence>
<dbReference type="OrthoDB" id="2802907at2759"/>
<keyword evidence="1" id="KW-0472">Membrane</keyword>
<evidence type="ECO:0000256" key="1">
    <source>
        <dbReference type="SAM" id="Phobius"/>
    </source>
</evidence>
<keyword evidence="4" id="KW-1185">Reference proteome</keyword>
<feature type="transmembrane region" description="Helical" evidence="1">
    <location>
        <begin position="88"/>
        <end position="108"/>
    </location>
</feature>
<feature type="transmembrane region" description="Helical" evidence="1">
    <location>
        <begin position="211"/>
        <end position="229"/>
    </location>
</feature>
<name>A0A8E2AWD8_9APHY</name>
<evidence type="ECO:0000259" key="2">
    <source>
        <dbReference type="Pfam" id="PF20151"/>
    </source>
</evidence>
<reference evidence="3 4" key="1">
    <citation type="submission" date="2016-07" db="EMBL/GenBank/DDBJ databases">
        <title>Draft genome of the white-rot fungus Obba rivulosa 3A-2.</title>
        <authorList>
            <consortium name="DOE Joint Genome Institute"/>
            <person name="Miettinen O."/>
            <person name="Riley R."/>
            <person name="Acob R."/>
            <person name="Barry K."/>
            <person name="Cullen D."/>
            <person name="De Vries R."/>
            <person name="Hainaut M."/>
            <person name="Hatakka A."/>
            <person name="Henrissat B."/>
            <person name="Hilden K."/>
            <person name="Kuo R."/>
            <person name="Labutti K."/>
            <person name="Lipzen A."/>
            <person name="Makela M.R."/>
            <person name="Sandor L."/>
            <person name="Spatafora J.W."/>
            <person name="Grigoriev I.V."/>
            <person name="Hibbett D.S."/>
        </authorList>
    </citation>
    <scope>NUCLEOTIDE SEQUENCE [LARGE SCALE GENOMIC DNA]</scope>
    <source>
        <strain evidence="3 4">3A-2</strain>
    </source>
</reference>